<feature type="domain" description="Hyaluronan/mRNA-binding protein" evidence="2">
    <location>
        <begin position="107"/>
        <end position="212"/>
    </location>
</feature>
<dbReference type="EMBL" id="KZ819666">
    <property type="protein sequence ID" value="PWN28031.1"/>
    <property type="molecule type" value="Genomic_DNA"/>
</dbReference>
<dbReference type="PANTHER" id="PTHR12299">
    <property type="entry name" value="HYALURONIC ACID-BINDING PROTEIN 4"/>
    <property type="match status" value="1"/>
</dbReference>
<dbReference type="SMART" id="SM01233">
    <property type="entry name" value="HABP4_PAI-RBP1"/>
    <property type="match status" value="1"/>
</dbReference>
<feature type="region of interest" description="Disordered" evidence="1">
    <location>
        <begin position="1"/>
        <end position="184"/>
    </location>
</feature>
<feature type="compositionally biased region" description="Low complexity" evidence="1">
    <location>
        <begin position="18"/>
        <end position="37"/>
    </location>
</feature>
<dbReference type="RefSeq" id="XP_025362643.1">
    <property type="nucleotide sequence ID" value="XM_025503609.1"/>
</dbReference>
<feature type="compositionally biased region" description="Low complexity" evidence="1">
    <location>
        <begin position="146"/>
        <end position="178"/>
    </location>
</feature>
<feature type="compositionally biased region" description="Basic and acidic residues" evidence="1">
    <location>
        <begin position="108"/>
        <end position="125"/>
    </location>
</feature>
<accession>A0A316UUM6</accession>
<feature type="compositionally biased region" description="Basic and acidic residues" evidence="1">
    <location>
        <begin position="240"/>
        <end position="254"/>
    </location>
</feature>
<dbReference type="GO" id="GO:0005737">
    <property type="term" value="C:cytoplasm"/>
    <property type="evidence" value="ECO:0007669"/>
    <property type="project" value="TreeGrafter"/>
</dbReference>
<evidence type="ECO:0000259" key="2">
    <source>
        <dbReference type="SMART" id="SM01233"/>
    </source>
</evidence>
<evidence type="ECO:0000313" key="3">
    <source>
        <dbReference type="EMBL" id="PWN28031.1"/>
    </source>
</evidence>
<dbReference type="GO" id="GO:0003723">
    <property type="term" value="F:RNA binding"/>
    <property type="evidence" value="ECO:0007669"/>
    <property type="project" value="InterPro"/>
</dbReference>
<organism evidence="3 4">
    <name type="scientific">Jaminaea rosea</name>
    <dbReference type="NCBI Taxonomy" id="1569628"/>
    <lineage>
        <taxon>Eukaryota</taxon>
        <taxon>Fungi</taxon>
        <taxon>Dikarya</taxon>
        <taxon>Basidiomycota</taxon>
        <taxon>Ustilaginomycotina</taxon>
        <taxon>Exobasidiomycetes</taxon>
        <taxon>Microstromatales</taxon>
        <taxon>Microstromatales incertae sedis</taxon>
        <taxon>Jaminaea</taxon>
    </lineage>
</organism>
<evidence type="ECO:0000256" key="1">
    <source>
        <dbReference type="SAM" id="MobiDB-lite"/>
    </source>
</evidence>
<feature type="compositionally biased region" description="Basic and acidic residues" evidence="1">
    <location>
        <begin position="132"/>
        <end position="142"/>
    </location>
</feature>
<dbReference type="GeneID" id="37025432"/>
<dbReference type="Gene3D" id="6.10.140.1040">
    <property type="match status" value="1"/>
</dbReference>
<proteinExistence type="predicted"/>
<dbReference type="Proteomes" id="UP000245884">
    <property type="component" value="Unassembled WGS sequence"/>
</dbReference>
<evidence type="ECO:0000313" key="4">
    <source>
        <dbReference type="Proteomes" id="UP000245884"/>
    </source>
</evidence>
<keyword evidence="4" id="KW-1185">Reference proteome</keyword>
<dbReference type="InterPro" id="IPR039764">
    <property type="entry name" value="HABP4/SERBP1-like"/>
</dbReference>
<reference evidence="3 4" key="1">
    <citation type="journal article" date="2018" name="Mol. Biol. Evol.">
        <title>Broad Genomic Sampling Reveals a Smut Pathogenic Ancestry of the Fungal Clade Ustilaginomycotina.</title>
        <authorList>
            <person name="Kijpornyongpan T."/>
            <person name="Mondo S.J."/>
            <person name="Barry K."/>
            <person name="Sandor L."/>
            <person name="Lee J."/>
            <person name="Lipzen A."/>
            <person name="Pangilinan J."/>
            <person name="LaButti K."/>
            <person name="Hainaut M."/>
            <person name="Henrissat B."/>
            <person name="Grigoriev I.V."/>
            <person name="Spatafora J.W."/>
            <person name="Aime M.C."/>
        </authorList>
    </citation>
    <scope>NUCLEOTIDE SEQUENCE [LARGE SCALE GENOMIC DNA]</scope>
    <source>
        <strain evidence="3 4">MCA 5214</strain>
    </source>
</reference>
<feature type="compositionally biased region" description="Polar residues" evidence="1">
    <location>
        <begin position="255"/>
        <end position="264"/>
    </location>
</feature>
<dbReference type="AlphaFoldDB" id="A0A316UUM6"/>
<dbReference type="GO" id="GO:0005634">
    <property type="term" value="C:nucleus"/>
    <property type="evidence" value="ECO:0007669"/>
    <property type="project" value="TreeGrafter"/>
</dbReference>
<name>A0A316UUM6_9BASI</name>
<sequence length="323" mass="32688">MAFSSKNAFALLGDDDGPAPVAAAPKAAAPAAPAAAPRNVVGSGRGAPRGGAAAAGPRGGQRAPRNADAAAAGGAEDGQQTRDAREPRKGRGGDGRGRGRGGRGAKGGRLDRHSQTDRVDSEKNIHQGWGGDDGKRELKNEEDAVADANAEATPANGAATPATVEGDEAAPAAEAVPAEEVDNTKTLDEYLADMAAKKATLGGKAVTPRTVEGGQWEGFGNKVVKSQSGGDEFYAATKAANERKQRERKEKQTLDIEQTFNTPPVASRGGRGGARGGRGGDFGGRGRGEGRGRGARGAPRGARGGNAGPKVNLEDTRAFPSLS</sequence>
<feature type="compositionally biased region" description="Low complexity" evidence="1">
    <location>
        <begin position="50"/>
        <end position="78"/>
    </location>
</feature>
<dbReference type="STRING" id="1569628.A0A316UUM6"/>
<feature type="compositionally biased region" description="Gly residues" evidence="1">
    <location>
        <begin position="269"/>
        <end position="283"/>
    </location>
</feature>
<dbReference type="InterPro" id="IPR006861">
    <property type="entry name" value="HABP4_PAIRBP1-bd"/>
</dbReference>
<dbReference type="Pfam" id="PF04774">
    <property type="entry name" value="HABP4_PAI-RBP1"/>
    <property type="match status" value="1"/>
</dbReference>
<protein>
    <recommendedName>
        <fullName evidence="2">Hyaluronan/mRNA-binding protein domain-containing protein</fullName>
    </recommendedName>
</protein>
<dbReference type="PANTHER" id="PTHR12299:SF17">
    <property type="entry name" value="AT19571P-RELATED"/>
    <property type="match status" value="1"/>
</dbReference>
<feature type="region of interest" description="Disordered" evidence="1">
    <location>
        <begin position="234"/>
        <end position="323"/>
    </location>
</feature>
<feature type="compositionally biased region" description="Basic and acidic residues" evidence="1">
    <location>
        <begin position="79"/>
        <end position="97"/>
    </location>
</feature>
<dbReference type="OrthoDB" id="5390558at2759"/>
<gene>
    <name evidence="3" type="ORF">BDZ90DRAFT_160292</name>
</gene>